<evidence type="ECO:0000313" key="2">
    <source>
        <dbReference type="EMBL" id="CAL4177255.1"/>
    </source>
</evidence>
<feature type="region of interest" description="Disordered" evidence="1">
    <location>
        <begin position="97"/>
        <end position="123"/>
    </location>
</feature>
<dbReference type="AlphaFoldDB" id="A0AAV2SC33"/>
<gene>
    <name evidence="2" type="ORF">MNOR_LOCUS34883</name>
</gene>
<evidence type="ECO:0000313" key="3">
    <source>
        <dbReference type="Proteomes" id="UP001497623"/>
    </source>
</evidence>
<sequence length="123" mass="13110">TEIEESLNITKDVKKHNAITSEETFGCGLDSSDEEGGRIIDWSVVPPPRQPGNMEERLNYLSGGAEMMGFQAQVAARAVAAQAASAGLLGTTGSHVGEETFGGFGEGEEQFTLTDDEKEDNDE</sequence>
<dbReference type="EMBL" id="CAXKWB010055542">
    <property type="protein sequence ID" value="CAL4177255.1"/>
    <property type="molecule type" value="Genomic_DNA"/>
</dbReference>
<organism evidence="2 3">
    <name type="scientific">Meganyctiphanes norvegica</name>
    <name type="common">Northern krill</name>
    <name type="synonym">Thysanopoda norvegica</name>
    <dbReference type="NCBI Taxonomy" id="48144"/>
    <lineage>
        <taxon>Eukaryota</taxon>
        <taxon>Metazoa</taxon>
        <taxon>Ecdysozoa</taxon>
        <taxon>Arthropoda</taxon>
        <taxon>Crustacea</taxon>
        <taxon>Multicrustacea</taxon>
        <taxon>Malacostraca</taxon>
        <taxon>Eumalacostraca</taxon>
        <taxon>Eucarida</taxon>
        <taxon>Euphausiacea</taxon>
        <taxon>Euphausiidae</taxon>
        <taxon>Meganyctiphanes</taxon>
    </lineage>
</organism>
<name>A0AAV2SC33_MEGNR</name>
<feature type="non-terminal residue" evidence="2">
    <location>
        <position position="1"/>
    </location>
</feature>
<dbReference type="Proteomes" id="UP001497623">
    <property type="component" value="Unassembled WGS sequence"/>
</dbReference>
<protein>
    <submittedName>
        <fullName evidence="2">Uncharacterized protein</fullName>
    </submittedName>
</protein>
<proteinExistence type="predicted"/>
<reference evidence="2 3" key="1">
    <citation type="submission" date="2024-05" db="EMBL/GenBank/DDBJ databases">
        <authorList>
            <person name="Wallberg A."/>
        </authorList>
    </citation>
    <scope>NUCLEOTIDE SEQUENCE [LARGE SCALE GENOMIC DNA]</scope>
</reference>
<keyword evidence="3" id="KW-1185">Reference proteome</keyword>
<feature type="compositionally biased region" description="Acidic residues" evidence="1">
    <location>
        <begin position="106"/>
        <end position="123"/>
    </location>
</feature>
<evidence type="ECO:0000256" key="1">
    <source>
        <dbReference type="SAM" id="MobiDB-lite"/>
    </source>
</evidence>
<accession>A0AAV2SC33</accession>
<comment type="caution">
    <text evidence="2">The sequence shown here is derived from an EMBL/GenBank/DDBJ whole genome shotgun (WGS) entry which is preliminary data.</text>
</comment>